<sequence length="159" mass="17236">MAGIGQIGGPLPLLSNMVPVTPVRVVSAPDVVRKAVTAMERMKQEPDAAMNARFLATQAHSIIRKDGQIAAIQWRDGTTEVRRPTDNPWDKDNLIQRGLSSGLSKEQMNDLYVRDLAKSLGAGVTVDRYDDRNDAPTRGELMQSPGSGNGRGRRLSVAA</sequence>
<feature type="compositionally biased region" description="Basic and acidic residues" evidence="1">
    <location>
        <begin position="77"/>
        <end position="94"/>
    </location>
</feature>
<organism evidence="2 3">
    <name type="scientific">Azospirillum endophyticum</name>
    <dbReference type="NCBI Taxonomy" id="2800326"/>
    <lineage>
        <taxon>Bacteria</taxon>
        <taxon>Pseudomonadati</taxon>
        <taxon>Pseudomonadota</taxon>
        <taxon>Alphaproteobacteria</taxon>
        <taxon>Rhodospirillales</taxon>
        <taxon>Azospirillaceae</taxon>
        <taxon>Azospirillum</taxon>
    </lineage>
</organism>
<feature type="compositionally biased region" description="Basic and acidic residues" evidence="1">
    <location>
        <begin position="127"/>
        <end position="137"/>
    </location>
</feature>
<proteinExistence type="predicted"/>
<dbReference type="Proteomes" id="UP000652760">
    <property type="component" value="Unassembled WGS sequence"/>
</dbReference>
<comment type="caution">
    <text evidence="2">The sequence shown here is derived from an EMBL/GenBank/DDBJ whole genome shotgun (WGS) entry which is preliminary data.</text>
</comment>
<feature type="region of interest" description="Disordered" evidence="1">
    <location>
        <begin position="127"/>
        <end position="159"/>
    </location>
</feature>
<evidence type="ECO:0000313" key="3">
    <source>
        <dbReference type="Proteomes" id="UP000652760"/>
    </source>
</evidence>
<keyword evidence="3" id="KW-1185">Reference proteome</keyword>
<evidence type="ECO:0000313" key="2">
    <source>
        <dbReference type="EMBL" id="MBK1841418.1"/>
    </source>
</evidence>
<name>A0ABS1FDA5_9PROT</name>
<protein>
    <submittedName>
        <fullName evidence="2">Uncharacterized protein</fullName>
    </submittedName>
</protein>
<dbReference type="EMBL" id="JAENHM010000073">
    <property type="protein sequence ID" value="MBK1841418.1"/>
    <property type="molecule type" value="Genomic_DNA"/>
</dbReference>
<evidence type="ECO:0000256" key="1">
    <source>
        <dbReference type="SAM" id="MobiDB-lite"/>
    </source>
</evidence>
<accession>A0ABS1FDA5</accession>
<gene>
    <name evidence="2" type="ORF">JHL17_28865</name>
</gene>
<feature type="region of interest" description="Disordered" evidence="1">
    <location>
        <begin position="76"/>
        <end position="101"/>
    </location>
</feature>
<reference evidence="3" key="1">
    <citation type="submission" date="2021-01" db="EMBL/GenBank/DDBJ databases">
        <title>Genome public.</title>
        <authorList>
            <person name="Liu C."/>
            <person name="Sun Q."/>
        </authorList>
    </citation>
    <scope>NUCLEOTIDE SEQUENCE [LARGE SCALE GENOMIC DNA]</scope>
    <source>
        <strain evidence="3">YIM B02556</strain>
    </source>
</reference>